<gene>
    <name evidence="1" type="ORF">BSY74_00550</name>
</gene>
<evidence type="ECO:0000313" key="1">
    <source>
        <dbReference type="EMBL" id="EAL3776020.1"/>
    </source>
</evidence>
<name>A0A5L4YTT5_CAMUP</name>
<comment type="caution">
    <text evidence="1">The sequence shown here is derived from an EMBL/GenBank/DDBJ whole genome shotgun (WGS) entry which is preliminary data.</text>
</comment>
<dbReference type="EMBL" id="AACNSW010000001">
    <property type="protein sequence ID" value="EAL3776020.1"/>
    <property type="molecule type" value="Genomic_DNA"/>
</dbReference>
<protein>
    <submittedName>
        <fullName evidence="1">Uncharacterized protein</fullName>
    </submittedName>
</protein>
<dbReference type="AlphaFoldDB" id="A0A5L4YTT5"/>
<reference evidence="1" key="1">
    <citation type="submission" date="2018-05" db="EMBL/GenBank/DDBJ databases">
        <authorList>
            <consortium name="PulseNet: The National Subtyping Network for Foodborne Disease Surveillance"/>
            <person name="Tarr C.L."/>
            <person name="Trees E."/>
            <person name="Katz L.S."/>
            <person name="Carleton-Romer H.A."/>
            <person name="Stroika S."/>
            <person name="Kucerova Z."/>
            <person name="Roache K.F."/>
            <person name="Sabol A.L."/>
            <person name="Besser J."/>
            <person name="Gerner-Smidt P."/>
        </authorList>
    </citation>
    <scope>NUCLEOTIDE SEQUENCE</scope>
    <source>
        <strain evidence="1">PNUSAC001154</strain>
    </source>
</reference>
<accession>A0A5L4YTT5</accession>
<proteinExistence type="predicted"/>
<dbReference type="Pfam" id="PF13651">
    <property type="entry name" value="EcoRI_methylase"/>
    <property type="match status" value="1"/>
</dbReference>
<dbReference type="InterPro" id="IPR025247">
    <property type="entry name" value="EcoRI-like_methylase"/>
</dbReference>
<organism evidence="1">
    <name type="scientific">Campylobacter upsaliensis</name>
    <dbReference type="NCBI Taxonomy" id="28080"/>
    <lineage>
        <taxon>Bacteria</taxon>
        <taxon>Pseudomonadati</taxon>
        <taxon>Campylobacterota</taxon>
        <taxon>Epsilonproteobacteria</taxon>
        <taxon>Campylobacterales</taxon>
        <taxon>Campylobacteraceae</taxon>
        <taxon>Campylobacter</taxon>
    </lineage>
</organism>
<sequence length="147" mass="17412">MAKVANTNLHDAKKHKKDEFYTQLSDIENELKHYKEHFKDKIVYCNCDDPLQSAFFEYFFKNFKWLDLKALITTCYKSQNYREVSSEDSPKKAYAIKIHRDDVIKNELINPQKHSIEDIDKVLSQMHPLSEVEATLSLVANRSRQKR</sequence>